<dbReference type="InterPro" id="IPR029044">
    <property type="entry name" value="Nucleotide-diphossugar_trans"/>
</dbReference>
<evidence type="ECO:0000256" key="3">
    <source>
        <dbReference type="ARBA" id="ARBA00022679"/>
    </source>
</evidence>
<protein>
    <submittedName>
        <fullName evidence="10">Glycosyltransferase family 2 protein</fullName>
    </submittedName>
</protein>
<evidence type="ECO:0000256" key="7">
    <source>
        <dbReference type="ARBA" id="ARBA00023136"/>
    </source>
</evidence>
<evidence type="ECO:0000256" key="1">
    <source>
        <dbReference type="ARBA" id="ARBA00022475"/>
    </source>
</evidence>
<keyword evidence="6 8" id="KW-1133">Transmembrane helix</keyword>
<dbReference type="InterPro" id="IPR050256">
    <property type="entry name" value="Glycosyltransferase_2"/>
</dbReference>
<dbReference type="Gene3D" id="3.90.550.10">
    <property type="entry name" value="Spore Coat Polysaccharide Biosynthesis Protein SpsA, Chain A"/>
    <property type="match status" value="1"/>
</dbReference>
<name>A0ABS9QBM6_9HYPH</name>
<feature type="domain" description="Glycosyltransferase 2-like" evidence="9">
    <location>
        <begin position="10"/>
        <end position="171"/>
    </location>
</feature>
<evidence type="ECO:0000256" key="6">
    <source>
        <dbReference type="ARBA" id="ARBA00022989"/>
    </source>
</evidence>
<dbReference type="InterPro" id="IPR001173">
    <property type="entry name" value="Glyco_trans_2-like"/>
</dbReference>
<evidence type="ECO:0000256" key="8">
    <source>
        <dbReference type="SAM" id="Phobius"/>
    </source>
</evidence>
<evidence type="ECO:0000256" key="2">
    <source>
        <dbReference type="ARBA" id="ARBA00022676"/>
    </source>
</evidence>
<dbReference type="EMBL" id="JAKREW010000004">
    <property type="protein sequence ID" value="MCG7504810.1"/>
    <property type="molecule type" value="Genomic_DNA"/>
</dbReference>
<proteinExistence type="predicted"/>
<gene>
    <name evidence="10" type="ORF">L4923_07215</name>
</gene>
<dbReference type="SUPFAM" id="SSF53448">
    <property type="entry name" value="Nucleotide-diphospho-sugar transferases"/>
    <property type="match status" value="1"/>
</dbReference>
<dbReference type="CDD" id="cd04187">
    <property type="entry name" value="DPM1_like_bac"/>
    <property type="match status" value="1"/>
</dbReference>
<comment type="caution">
    <text evidence="10">The sequence shown here is derived from an EMBL/GenBank/DDBJ whole genome shotgun (WGS) entry which is preliminary data.</text>
</comment>
<dbReference type="Proteomes" id="UP001201701">
    <property type="component" value="Unassembled WGS sequence"/>
</dbReference>
<dbReference type="PANTHER" id="PTHR48090">
    <property type="entry name" value="UNDECAPRENYL-PHOSPHATE 4-DEOXY-4-FORMAMIDO-L-ARABINOSE TRANSFERASE-RELATED"/>
    <property type="match status" value="1"/>
</dbReference>
<evidence type="ECO:0000259" key="9">
    <source>
        <dbReference type="Pfam" id="PF00535"/>
    </source>
</evidence>
<evidence type="ECO:0000256" key="4">
    <source>
        <dbReference type="ARBA" id="ARBA00022692"/>
    </source>
</evidence>
<dbReference type="RefSeq" id="WP_239363102.1">
    <property type="nucleotide sequence ID" value="NZ_JAKREW010000004.1"/>
</dbReference>
<keyword evidence="4 8" id="KW-0812">Transmembrane</keyword>
<dbReference type="PANTHER" id="PTHR48090:SF3">
    <property type="entry name" value="UNDECAPRENYL-PHOSPHATE 4-DEOXY-4-FORMAMIDO-L-ARABINOSE TRANSFERASE"/>
    <property type="match status" value="1"/>
</dbReference>
<reference evidence="10 11" key="1">
    <citation type="submission" date="2022-02" db="EMBL/GenBank/DDBJ databases">
        <title>Draft genome sequence of Mezorhizobium retamae strain IRAMC:0171 isolated from Retama raetam nodules.</title>
        <authorList>
            <person name="Bengaied R."/>
            <person name="Sbissi I."/>
            <person name="Huber K."/>
            <person name="Ghodbane F."/>
            <person name="Nouioui I."/>
            <person name="Tarhouni M."/>
            <person name="Gtari M."/>
        </authorList>
    </citation>
    <scope>NUCLEOTIDE SEQUENCE [LARGE SCALE GENOMIC DNA]</scope>
    <source>
        <strain evidence="10 11">IRAMC:0171</strain>
    </source>
</reference>
<sequence>MPEAQPKLDIVAPFWNEAASAKEFARLLSELEAEVSRRFGFETRKILIDDGGTDDGAERFAQALTGEWEIVRLSRNFGKEVAVLAGLDRAHGDFVLIMDADLQHSLEVSLQLITELVEDPDIDVVYARTNREGASWRRSQLAKLFYGLINSSQRFDIPENAGDFRVMRGPVARALTQLRDKRRFNKGLYAWAGFRHKALIYTPADRASGTSKWSRRNLVAFSLEGIASFSVVPLRILSLSGLATALAGIIYGFKIFFEVIFYGIAVPGFPSLLIAIVVLGGFNLALLGLIGEYVWVALSESKDRPVYIVRDVLSRKRDDREP</sequence>
<keyword evidence="3" id="KW-0808">Transferase</keyword>
<dbReference type="Pfam" id="PF00535">
    <property type="entry name" value="Glycos_transf_2"/>
    <property type="match status" value="1"/>
</dbReference>
<keyword evidence="1" id="KW-1003">Cell membrane</keyword>
<evidence type="ECO:0000313" key="10">
    <source>
        <dbReference type="EMBL" id="MCG7504810.1"/>
    </source>
</evidence>
<keyword evidence="7 8" id="KW-0472">Membrane</keyword>
<keyword evidence="2" id="KW-0328">Glycosyltransferase</keyword>
<organism evidence="10 11">
    <name type="scientific">Mesorhizobium retamae</name>
    <dbReference type="NCBI Taxonomy" id="2912854"/>
    <lineage>
        <taxon>Bacteria</taxon>
        <taxon>Pseudomonadati</taxon>
        <taxon>Pseudomonadota</taxon>
        <taxon>Alphaproteobacteria</taxon>
        <taxon>Hyphomicrobiales</taxon>
        <taxon>Phyllobacteriaceae</taxon>
        <taxon>Mesorhizobium</taxon>
    </lineage>
</organism>
<evidence type="ECO:0000256" key="5">
    <source>
        <dbReference type="ARBA" id="ARBA00022985"/>
    </source>
</evidence>
<feature type="transmembrane region" description="Helical" evidence="8">
    <location>
        <begin position="242"/>
        <end position="265"/>
    </location>
</feature>
<keyword evidence="5" id="KW-0448">Lipopolysaccharide biosynthesis</keyword>
<evidence type="ECO:0000313" key="11">
    <source>
        <dbReference type="Proteomes" id="UP001201701"/>
    </source>
</evidence>
<accession>A0ABS9QBM6</accession>
<keyword evidence="11" id="KW-1185">Reference proteome</keyword>